<name>A0A069CR55_WEIOS</name>
<protein>
    <submittedName>
        <fullName evidence="2">Bacteriophage lysin</fullName>
    </submittedName>
</protein>
<organism evidence="2 3">
    <name type="scientific">Weissella oryzae (strain DSM 25784 / JCM 18191 / LMG 30913 / SG25)</name>
    <dbReference type="NCBI Taxonomy" id="1329250"/>
    <lineage>
        <taxon>Bacteria</taxon>
        <taxon>Bacillati</taxon>
        <taxon>Bacillota</taxon>
        <taxon>Bacilli</taxon>
        <taxon>Lactobacillales</taxon>
        <taxon>Lactobacillaceae</taxon>
        <taxon>Weissella</taxon>
    </lineage>
</organism>
<keyword evidence="3" id="KW-1185">Reference proteome</keyword>
<evidence type="ECO:0000313" key="2">
    <source>
        <dbReference type="EMBL" id="GAK30225.1"/>
    </source>
</evidence>
<dbReference type="Proteomes" id="UP000030643">
    <property type="component" value="Unassembled WGS sequence"/>
</dbReference>
<accession>A0A069CR55</accession>
<dbReference type="AlphaFoldDB" id="A0A069CR55"/>
<gene>
    <name evidence="2" type="ORF">WOSG25_020200</name>
</gene>
<dbReference type="RefSeq" id="WP_027698351.1">
    <property type="nucleotide sequence ID" value="NZ_DF820485.1"/>
</dbReference>
<sequence>MGTSKQNSVKPVTKTPIVQVPDPSGNPSFVLTHWQAVNAKPFDDDNNLILVSPDGVKWRLMIDNKGTLKGEKIVDDNGSNGEKTQ</sequence>
<dbReference type="EMBL" id="DF820485">
    <property type="protein sequence ID" value="GAK30225.1"/>
    <property type="molecule type" value="Genomic_DNA"/>
</dbReference>
<reference evidence="3" key="1">
    <citation type="journal article" date="2014" name="Genome Announc.">
        <title>Draft genome sequence of Weissella oryzae SG25T, isolated from fermented rice grains.</title>
        <authorList>
            <person name="Tanizawa Y."/>
            <person name="Fujisawa T."/>
            <person name="Mochizuki T."/>
            <person name="Kaminuma E."/>
            <person name="Suzuki Y."/>
            <person name="Nakamura Y."/>
            <person name="Tohno M."/>
        </authorList>
    </citation>
    <scope>NUCLEOTIDE SEQUENCE [LARGE SCALE GENOMIC DNA]</scope>
    <source>
        <strain evidence="3">DSM 25784 / JCM 18191 / LMG 30913 / SG25</strain>
    </source>
</reference>
<feature type="compositionally biased region" description="Polar residues" evidence="1">
    <location>
        <begin position="1"/>
        <end position="10"/>
    </location>
</feature>
<feature type="region of interest" description="Disordered" evidence="1">
    <location>
        <begin position="1"/>
        <end position="24"/>
    </location>
</feature>
<proteinExistence type="predicted"/>
<evidence type="ECO:0000256" key="1">
    <source>
        <dbReference type="SAM" id="MobiDB-lite"/>
    </source>
</evidence>
<dbReference type="OrthoDB" id="9879449at2"/>
<evidence type="ECO:0000313" key="3">
    <source>
        <dbReference type="Proteomes" id="UP000030643"/>
    </source>
</evidence>